<keyword evidence="1" id="KW-0472">Membrane</keyword>
<evidence type="ECO:0000256" key="1">
    <source>
        <dbReference type="SAM" id="Phobius"/>
    </source>
</evidence>
<keyword evidence="1" id="KW-1133">Transmembrane helix</keyword>
<dbReference type="STRING" id="1802370.A2Z62_00325"/>
<sequence length="134" mass="15596">MFIAEREKQNDYKYWRRKNLANWNPARIPPQTPPAGGKSVEAKRKILSPRKTDFRFAESVLKPHALPEYLEGRTPKEKHPFLFQEKIHPRQTRNVRSVFSFGVAGVLASAWGFLRIICFESRFELGTINTPLRS</sequence>
<reference evidence="2 3" key="1">
    <citation type="journal article" date="2016" name="Nat. Commun.">
        <title>Thousands of microbial genomes shed light on interconnected biogeochemical processes in an aquifer system.</title>
        <authorList>
            <person name="Anantharaman K."/>
            <person name="Brown C.T."/>
            <person name="Hug L.A."/>
            <person name="Sharon I."/>
            <person name="Castelle C.J."/>
            <person name="Probst A.J."/>
            <person name="Thomas B.C."/>
            <person name="Singh A."/>
            <person name="Wilkins M.J."/>
            <person name="Karaoz U."/>
            <person name="Brodie E.L."/>
            <person name="Williams K.H."/>
            <person name="Hubbard S.S."/>
            <person name="Banfield J.F."/>
        </authorList>
    </citation>
    <scope>NUCLEOTIDE SEQUENCE [LARGE SCALE GENOMIC DNA]</scope>
</reference>
<gene>
    <name evidence="2" type="ORF">A2Z62_00325</name>
</gene>
<protein>
    <submittedName>
        <fullName evidence="2">Uncharacterized protein</fullName>
    </submittedName>
</protein>
<proteinExistence type="predicted"/>
<accession>A0A1G2Q032</accession>
<organism evidence="2 3">
    <name type="scientific">Candidatus Terrybacteria bacterium RIFCSPLOWO2_02_42_20</name>
    <dbReference type="NCBI Taxonomy" id="1802370"/>
    <lineage>
        <taxon>Bacteria</taxon>
        <taxon>Candidatus Terryibacteriota</taxon>
    </lineage>
</organism>
<dbReference type="Proteomes" id="UP000177649">
    <property type="component" value="Unassembled WGS sequence"/>
</dbReference>
<keyword evidence="1" id="KW-0812">Transmembrane</keyword>
<name>A0A1G2Q032_9BACT</name>
<feature type="transmembrane region" description="Helical" evidence="1">
    <location>
        <begin position="95"/>
        <end position="114"/>
    </location>
</feature>
<evidence type="ECO:0000313" key="3">
    <source>
        <dbReference type="Proteomes" id="UP000177649"/>
    </source>
</evidence>
<dbReference type="AlphaFoldDB" id="A0A1G2Q032"/>
<dbReference type="EMBL" id="MHTA01000027">
    <property type="protein sequence ID" value="OHA53928.1"/>
    <property type="molecule type" value="Genomic_DNA"/>
</dbReference>
<evidence type="ECO:0000313" key="2">
    <source>
        <dbReference type="EMBL" id="OHA53928.1"/>
    </source>
</evidence>
<comment type="caution">
    <text evidence="2">The sequence shown here is derived from an EMBL/GenBank/DDBJ whole genome shotgun (WGS) entry which is preliminary data.</text>
</comment>